<keyword evidence="3" id="KW-1185">Reference proteome</keyword>
<sequence>MSKSEKRAQTFLYIGVLLALIAADWHWYLDEFAGESFVTGLSFMKVVYVLWIGAIIICLAVSGVFFWKLRKQEAAYTRKNKRGHEKKRRV</sequence>
<reference evidence="2 3" key="1">
    <citation type="submission" date="2024-03" db="EMBL/GenBank/DDBJ databases">
        <title>Human intestinal bacterial collection.</title>
        <authorList>
            <person name="Pauvert C."/>
            <person name="Hitch T.C.A."/>
            <person name="Clavel T."/>
        </authorList>
    </citation>
    <scope>NUCLEOTIDE SEQUENCE [LARGE SCALE GENOMIC DNA]</scope>
    <source>
        <strain evidence="2 3">CLA-AA-H132</strain>
    </source>
</reference>
<keyword evidence="1" id="KW-0472">Membrane</keyword>
<accession>A0ABV1FGZ2</accession>
<protein>
    <submittedName>
        <fullName evidence="2">Uncharacterized protein</fullName>
    </submittedName>
</protein>
<feature type="transmembrane region" description="Helical" evidence="1">
    <location>
        <begin position="48"/>
        <end position="69"/>
    </location>
</feature>
<dbReference type="EMBL" id="JBBMFE010000005">
    <property type="protein sequence ID" value="MEQ2472322.1"/>
    <property type="molecule type" value="Genomic_DNA"/>
</dbReference>
<dbReference type="Proteomes" id="UP001438008">
    <property type="component" value="Unassembled WGS sequence"/>
</dbReference>
<evidence type="ECO:0000256" key="1">
    <source>
        <dbReference type="SAM" id="Phobius"/>
    </source>
</evidence>
<organism evidence="2 3">
    <name type="scientific">Laedolimicola intestinihominis</name>
    <dbReference type="NCBI Taxonomy" id="3133166"/>
    <lineage>
        <taxon>Bacteria</taxon>
        <taxon>Bacillati</taxon>
        <taxon>Bacillota</taxon>
        <taxon>Clostridia</taxon>
        <taxon>Lachnospirales</taxon>
        <taxon>Lachnospiraceae</taxon>
        <taxon>Laedolimicola</taxon>
    </lineage>
</organism>
<gene>
    <name evidence="2" type="ORF">WMO29_07445</name>
</gene>
<evidence type="ECO:0000313" key="3">
    <source>
        <dbReference type="Proteomes" id="UP001438008"/>
    </source>
</evidence>
<keyword evidence="1" id="KW-1133">Transmembrane helix</keyword>
<name>A0ABV1FGZ2_9FIRM</name>
<comment type="caution">
    <text evidence="2">The sequence shown here is derived from an EMBL/GenBank/DDBJ whole genome shotgun (WGS) entry which is preliminary data.</text>
</comment>
<feature type="transmembrane region" description="Helical" evidence="1">
    <location>
        <begin position="12"/>
        <end position="28"/>
    </location>
</feature>
<evidence type="ECO:0000313" key="2">
    <source>
        <dbReference type="EMBL" id="MEQ2472322.1"/>
    </source>
</evidence>
<dbReference type="RefSeq" id="WP_349164379.1">
    <property type="nucleotide sequence ID" value="NZ_JBBMFE010000005.1"/>
</dbReference>
<proteinExistence type="predicted"/>
<keyword evidence="1" id="KW-0812">Transmembrane</keyword>